<evidence type="ECO:0008006" key="4">
    <source>
        <dbReference type="Google" id="ProtNLM"/>
    </source>
</evidence>
<evidence type="ECO:0000313" key="3">
    <source>
        <dbReference type="Proteomes" id="UP000601768"/>
    </source>
</evidence>
<sequence length="229" mass="26122">MNKLLCLICLLLISACSTTKVVLNQRYISQQQSAAIVQKLESAGYEVVTNDYAFPQTITQSTLLYSLSMQDQQAVFNVQALLSELGWPVDQLQPLNAGNQWYSVNSLGVYLLPDNVDVLKKEQGVDLPGEYKTEHCEKSGKLTLKQNKQYKLTLSGDMSKEQRQSLSGTWRITDFPYVELRSDNREWFLYFEVAQQLREDQLGKIAVTAIKPVEDYWFKGCQFVSGQRL</sequence>
<organism evidence="2 3">
    <name type="scientific">Neptunicella marina</name>
    <dbReference type="NCBI Taxonomy" id="2125989"/>
    <lineage>
        <taxon>Bacteria</taxon>
        <taxon>Pseudomonadati</taxon>
        <taxon>Pseudomonadota</taxon>
        <taxon>Gammaproteobacteria</taxon>
        <taxon>Alteromonadales</taxon>
        <taxon>Alteromonadaceae</taxon>
        <taxon>Neptunicella</taxon>
    </lineage>
</organism>
<evidence type="ECO:0000256" key="1">
    <source>
        <dbReference type="SAM" id="SignalP"/>
    </source>
</evidence>
<protein>
    <recommendedName>
        <fullName evidence="4">Lipoprotein</fullName>
    </recommendedName>
</protein>
<feature type="chain" id="PRO_5035200799" description="Lipoprotein" evidence="1">
    <location>
        <begin position="20"/>
        <end position="229"/>
    </location>
</feature>
<dbReference type="PROSITE" id="PS51257">
    <property type="entry name" value="PROKAR_LIPOPROTEIN"/>
    <property type="match status" value="1"/>
</dbReference>
<accession>A0A8J6IUF0</accession>
<comment type="caution">
    <text evidence="2">The sequence shown here is derived from an EMBL/GenBank/DDBJ whole genome shotgun (WGS) entry which is preliminary data.</text>
</comment>
<dbReference type="Proteomes" id="UP000601768">
    <property type="component" value="Unassembled WGS sequence"/>
</dbReference>
<dbReference type="EMBL" id="JACNEP010000006">
    <property type="protein sequence ID" value="MBC3766035.1"/>
    <property type="molecule type" value="Genomic_DNA"/>
</dbReference>
<evidence type="ECO:0000313" key="2">
    <source>
        <dbReference type="EMBL" id="MBC3766035.1"/>
    </source>
</evidence>
<feature type="signal peptide" evidence="1">
    <location>
        <begin position="1"/>
        <end position="19"/>
    </location>
</feature>
<name>A0A8J6IUF0_9ALTE</name>
<reference evidence="2" key="2">
    <citation type="submission" date="2020-08" db="EMBL/GenBank/DDBJ databases">
        <authorList>
            <person name="Lai Q."/>
        </authorList>
    </citation>
    <scope>NUCLEOTIDE SEQUENCE</scope>
    <source>
        <strain evidence="2">S27-2</strain>
    </source>
</reference>
<gene>
    <name evidence="2" type="ORF">H8B19_09100</name>
</gene>
<keyword evidence="3" id="KW-1185">Reference proteome</keyword>
<dbReference type="AlphaFoldDB" id="A0A8J6IUF0"/>
<keyword evidence="1" id="KW-0732">Signal</keyword>
<reference evidence="2" key="1">
    <citation type="journal article" date="2018" name="Int. J. Syst. Evol. Microbiol.">
        <title>Neptunicella marina gen. nov., sp. nov., isolated from surface seawater.</title>
        <authorList>
            <person name="Liu X."/>
            <person name="Lai Q."/>
            <person name="Du Y."/>
            <person name="Zhang X."/>
            <person name="Liu Z."/>
            <person name="Sun F."/>
            <person name="Shao Z."/>
        </authorList>
    </citation>
    <scope>NUCLEOTIDE SEQUENCE</scope>
    <source>
        <strain evidence="2">S27-2</strain>
    </source>
</reference>
<dbReference type="RefSeq" id="WP_186506510.1">
    <property type="nucleotide sequence ID" value="NZ_JACNEP010000006.1"/>
</dbReference>
<proteinExistence type="predicted"/>